<gene>
    <name evidence="1" type="ORF">M9979_04245</name>
</gene>
<protein>
    <submittedName>
        <fullName evidence="1">Uncharacterized protein</fullName>
    </submittedName>
</protein>
<organism evidence="1 2">
    <name type="scientific">Sphingomonas liriopis</name>
    <dbReference type="NCBI Taxonomy" id="2949094"/>
    <lineage>
        <taxon>Bacteria</taxon>
        <taxon>Pseudomonadati</taxon>
        <taxon>Pseudomonadota</taxon>
        <taxon>Alphaproteobacteria</taxon>
        <taxon>Sphingomonadales</taxon>
        <taxon>Sphingomonadaceae</taxon>
        <taxon>Sphingomonas</taxon>
    </lineage>
</organism>
<accession>A0A9X2HMX3</accession>
<dbReference type="AlphaFoldDB" id="A0A9X2HMX3"/>
<proteinExistence type="predicted"/>
<reference evidence="1" key="1">
    <citation type="submission" date="2022-05" db="EMBL/GenBank/DDBJ databases">
        <title>Sphingomonas sp. strain RP10 Genome sequencing and assembly.</title>
        <authorList>
            <person name="Kim I."/>
        </authorList>
    </citation>
    <scope>NUCLEOTIDE SEQUENCE</scope>
    <source>
        <strain evidence="1">RP10</strain>
    </source>
</reference>
<dbReference type="Proteomes" id="UP001139486">
    <property type="component" value="Unassembled WGS sequence"/>
</dbReference>
<keyword evidence="2" id="KW-1185">Reference proteome</keyword>
<dbReference type="RefSeq" id="WP_254288092.1">
    <property type="nucleotide sequence ID" value="NZ_JAMLDY010000004.1"/>
</dbReference>
<comment type="caution">
    <text evidence="1">The sequence shown here is derived from an EMBL/GenBank/DDBJ whole genome shotgun (WGS) entry which is preliminary data.</text>
</comment>
<evidence type="ECO:0000313" key="2">
    <source>
        <dbReference type="Proteomes" id="UP001139486"/>
    </source>
</evidence>
<dbReference type="EMBL" id="JAMLDY010000004">
    <property type="protein sequence ID" value="MCP3734086.1"/>
    <property type="molecule type" value="Genomic_DNA"/>
</dbReference>
<sequence length="67" mass="7732">MTAASPTLEWLARHYAALDVTVAEALIDGESAQAVRECRMADATFWQRVRYRSRMLRILHAPRTRED</sequence>
<name>A0A9X2HMX3_9SPHN</name>
<evidence type="ECO:0000313" key="1">
    <source>
        <dbReference type="EMBL" id="MCP3734086.1"/>
    </source>
</evidence>